<feature type="transmembrane region" description="Helical" evidence="13">
    <location>
        <begin position="31"/>
        <end position="57"/>
    </location>
</feature>
<organism evidence="15 16">
    <name type="scientific">Neogobius melanostomus</name>
    <name type="common">round goby</name>
    <dbReference type="NCBI Taxonomy" id="47308"/>
    <lineage>
        <taxon>Eukaryota</taxon>
        <taxon>Metazoa</taxon>
        <taxon>Chordata</taxon>
        <taxon>Craniata</taxon>
        <taxon>Vertebrata</taxon>
        <taxon>Euteleostomi</taxon>
        <taxon>Actinopterygii</taxon>
        <taxon>Neopterygii</taxon>
        <taxon>Teleostei</taxon>
        <taxon>Neoteleostei</taxon>
        <taxon>Acanthomorphata</taxon>
        <taxon>Gobiaria</taxon>
        <taxon>Gobiiformes</taxon>
        <taxon>Gobioidei</taxon>
        <taxon>Gobiidae</taxon>
        <taxon>Benthophilinae</taxon>
        <taxon>Neogobiini</taxon>
        <taxon>Neogobius</taxon>
    </lineage>
</organism>
<feature type="transmembrane region" description="Helical" evidence="13">
    <location>
        <begin position="69"/>
        <end position="91"/>
    </location>
</feature>
<dbReference type="Ensembl" id="ENSNMLT00000022854.1">
    <property type="protein sequence ID" value="ENSNMLP00000020366.1"/>
    <property type="gene ID" value="ENSNMLG00000013287.1"/>
</dbReference>
<keyword evidence="8 13" id="KW-0472">Membrane</keyword>
<dbReference type="GO" id="GO:0004984">
    <property type="term" value="F:olfactory receptor activity"/>
    <property type="evidence" value="ECO:0007669"/>
    <property type="project" value="InterPro"/>
</dbReference>
<keyword evidence="12" id="KW-0807">Transducer</keyword>
<proteinExistence type="predicted"/>
<dbReference type="PROSITE" id="PS50262">
    <property type="entry name" value="G_PROTEIN_RECEP_F1_2"/>
    <property type="match status" value="1"/>
</dbReference>
<dbReference type="GO" id="GO:0004930">
    <property type="term" value="F:G protein-coupled receptor activity"/>
    <property type="evidence" value="ECO:0007669"/>
    <property type="project" value="UniProtKB-KW"/>
</dbReference>
<evidence type="ECO:0000313" key="16">
    <source>
        <dbReference type="Proteomes" id="UP000694523"/>
    </source>
</evidence>
<sequence length="328" mass="37223">VDVQSPFRRHNSTPVSSFVLTAYFNLGSLRWLFFCALLLLYLLIIFSNVLLVCVIALNRSLHEPMYMFLCSLFINELYGSAALIPFLLVHILRDVHIVPAPFCFLQIYVIYGYAVIQLQMLAGMSYDRYVAICHPLHYRTRMSRNRTVALILFPWTYGLLATGVTIGLSSSLELCGNNIDRVYCANYPIVRLACYDTTIINIYGIVMTFNVIVYPLIVISYTYLYILKVCWRGEKRTRQKALNTCAPHLASVLNFAVAGFFEILQGRFNMSHVPNMLRVFLSLYSLLCQPLFNPLIYGLILGLNKIPPCVSSWTSTARCVSNSAAPTD</sequence>
<dbReference type="PANTHER" id="PTHR26451:SF885">
    <property type="entry name" value="OLFACTORY RECEPTOR"/>
    <property type="match status" value="1"/>
</dbReference>
<keyword evidence="9" id="KW-1015">Disulfide bond</keyword>
<dbReference type="PRINTS" id="PR00237">
    <property type="entry name" value="GPCRRHODOPSN"/>
</dbReference>
<dbReference type="PRINTS" id="PR00245">
    <property type="entry name" value="OLFACTORYR"/>
</dbReference>
<keyword evidence="6 13" id="KW-1133">Transmembrane helix</keyword>
<keyword evidence="7" id="KW-0297">G-protein coupled receptor</keyword>
<keyword evidence="4 13" id="KW-0812">Transmembrane</keyword>
<evidence type="ECO:0000313" key="15">
    <source>
        <dbReference type="Ensembl" id="ENSNMLP00000020366.1"/>
    </source>
</evidence>
<evidence type="ECO:0000256" key="8">
    <source>
        <dbReference type="ARBA" id="ARBA00023136"/>
    </source>
</evidence>
<protein>
    <recommendedName>
        <fullName evidence="14">G-protein coupled receptors family 1 profile domain-containing protein</fullName>
    </recommendedName>
</protein>
<dbReference type="PANTHER" id="PTHR26451">
    <property type="entry name" value="G_PROTEIN_RECEP_F1_2 DOMAIN-CONTAINING PROTEIN"/>
    <property type="match status" value="1"/>
</dbReference>
<dbReference type="InterPro" id="IPR000725">
    <property type="entry name" value="Olfact_rcpt"/>
</dbReference>
<feature type="domain" description="G-protein coupled receptors family 1 profile" evidence="14">
    <location>
        <begin position="47"/>
        <end position="297"/>
    </location>
</feature>
<keyword evidence="10" id="KW-0675">Receptor</keyword>
<evidence type="ECO:0000256" key="10">
    <source>
        <dbReference type="ARBA" id="ARBA00023170"/>
    </source>
</evidence>
<reference evidence="15" key="2">
    <citation type="submission" date="2025-09" db="UniProtKB">
        <authorList>
            <consortium name="Ensembl"/>
        </authorList>
    </citation>
    <scope>IDENTIFICATION</scope>
</reference>
<dbReference type="Proteomes" id="UP000694523">
    <property type="component" value="Unplaced"/>
</dbReference>
<evidence type="ECO:0000256" key="9">
    <source>
        <dbReference type="ARBA" id="ARBA00023157"/>
    </source>
</evidence>
<feature type="transmembrane region" description="Helical" evidence="13">
    <location>
        <begin position="148"/>
        <end position="168"/>
    </location>
</feature>
<keyword evidence="5" id="KW-0552">Olfaction</keyword>
<evidence type="ECO:0000259" key="14">
    <source>
        <dbReference type="PROSITE" id="PS50262"/>
    </source>
</evidence>
<dbReference type="AlphaFoldDB" id="A0A8C6WNI9"/>
<reference evidence="15" key="1">
    <citation type="submission" date="2025-08" db="UniProtKB">
        <authorList>
            <consortium name="Ensembl"/>
        </authorList>
    </citation>
    <scope>IDENTIFICATION</scope>
</reference>
<feature type="transmembrane region" description="Helical" evidence="13">
    <location>
        <begin position="200"/>
        <end position="224"/>
    </location>
</feature>
<keyword evidence="16" id="KW-1185">Reference proteome</keyword>
<dbReference type="Gene3D" id="1.20.1070.10">
    <property type="entry name" value="Rhodopsin 7-helix transmembrane proteins"/>
    <property type="match status" value="1"/>
</dbReference>
<evidence type="ECO:0000256" key="5">
    <source>
        <dbReference type="ARBA" id="ARBA00022725"/>
    </source>
</evidence>
<dbReference type="InterPro" id="IPR052921">
    <property type="entry name" value="GPCR1_Superfamily_Member"/>
</dbReference>
<dbReference type="Pfam" id="PF13853">
    <property type="entry name" value="7tm_4"/>
    <property type="match status" value="1"/>
</dbReference>
<evidence type="ECO:0000256" key="3">
    <source>
        <dbReference type="ARBA" id="ARBA00022606"/>
    </source>
</evidence>
<name>A0A8C6WNI9_9GOBI</name>
<dbReference type="InterPro" id="IPR000276">
    <property type="entry name" value="GPCR_Rhodpsn"/>
</dbReference>
<evidence type="ECO:0000256" key="7">
    <source>
        <dbReference type="ARBA" id="ARBA00023040"/>
    </source>
</evidence>
<feature type="transmembrane region" description="Helical" evidence="13">
    <location>
        <begin position="97"/>
        <end position="116"/>
    </location>
</feature>
<evidence type="ECO:0000256" key="6">
    <source>
        <dbReference type="ARBA" id="ARBA00022989"/>
    </source>
</evidence>
<keyword evidence="2" id="KW-1003">Cell membrane</keyword>
<comment type="subcellular location">
    <subcellularLocation>
        <location evidence="1">Cell membrane</location>
        <topology evidence="1">Multi-pass membrane protein</topology>
    </subcellularLocation>
</comment>
<dbReference type="SUPFAM" id="SSF81321">
    <property type="entry name" value="Family A G protein-coupled receptor-like"/>
    <property type="match status" value="1"/>
</dbReference>
<evidence type="ECO:0000256" key="12">
    <source>
        <dbReference type="ARBA" id="ARBA00023224"/>
    </source>
</evidence>
<dbReference type="FunFam" id="1.20.1070.10:FF:000024">
    <property type="entry name" value="Olfactory receptor"/>
    <property type="match status" value="1"/>
</dbReference>
<accession>A0A8C6WNI9</accession>
<keyword evidence="11" id="KW-0325">Glycoprotein</keyword>
<evidence type="ECO:0000256" key="13">
    <source>
        <dbReference type="SAM" id="Phobius"/>
    </source>
</evidence>
<evidence type="ECO:0000256" key="4">
    <source>
        <dbReference type="ARBA" id="ARBA00022692"/>
    </source>
</evidence>
<evidence type="ECO:0000256" key="11">
    <source>
        <dbReference type="ARBA" id="ARBA00023180"/>
    </source>
</evidence>
<dbReference type="GO" id="GO:0005886">
    <property type="term" value="C:plasma membrane"/>
    <property type="evidence" value="ECO:0007669"/>
    <property type="project" value="UniProtKB-SubCell"/>
</dbReference>
<evidence type="ECO:0000256" key="1">
    <source>
        <dbReference type="ARBA" id="ARBA00004651"/>
    </source>
</evidence>
<feature type="transmembrane region" description="Helical" evidence="13">
    <location>
        <begin position="284"/>
        <end position="303"/>
    </location>
</feature>
<dbReference type="InterPro" id="IPR017452">
    <property type="entry name" value="GPCR_Rhodpsn_7TM"/>
</dbReference>
<keyword evidence="3" id="KW-0716">Sensory transduction</keyword>
<evidence type="ECO:0000256" key="2">
    <source>
        <dbReference type="ARBA" id="ARBA00022475"/>
    </source>
</evidence>
<dbReference type="GO" id="GO:0005549">
    <property type="term" value="F:odorant binding"/>
    <property type="evidence" value="ECO:0007669"/>
    <property type="project" value="TreeGrafter"/>
</dbReference>
<feature type="transmembrane region" description="Helical" evidence="13">
    <location>
        <begin position="245"/>
        <end position="264"/>
    </location>
</feature>